<feature type="domain" description="Methyl-accepting transducer" evidence="6">
    <location>
        <begin position="420"/>
        <end position="649"/>
    </location>
</feature>
<dbReference type="GO" id="GO:0005886">
    <property type="term" value="C:plasma membrane"/>
    <property type="evidence" value="ECO:0007669"/>
    <property type="project" value="TreeGrafter"/>
</dbReference>
<dbReference type="SMART" id="SM00283">
    <property type="entry name" value="MA"/>
    <property type="match status" value="1"/>
</dbReference>
<evidence type="ECO:0000259" key="7">
    <source>
        <dbReference type="PROSITE" id="PS50885"/>
    </source>
</evidence>
<dbReference type="Gene3D" id="1.10.287.950">
    <property type="entry name" value="Methyl-accepting chemotaxis protein"/>
    <property type="match status" value="1"/>
</dbReference>
<evidence type="ECO:0000256" key="5">
    <source>
        <dbReference type="SAM" id="Phobius"/>
    </source>
</evidence>
<comment type="caution">
    <text evidence="8">The sequence shown here is derived from an EMBL/GenBank/DDBJ whole genome shotgun (WGS) entry which is preliminary data.</text>
</comment>
<comment type="subcellular location">
    <subcellularLocation>
        <location evidence="1">Membrane</location>
    </subcellularLocation>
</comment>
<dbReference type="FunFam" id="1.10.287.950:FF:000001">
    <property type="entry name" value="Methyl-accepting chemotaxis sensory transducer"/>
    <property type="match status" value="1"/>
</dbReference>
<evidence type="ECO:0000256" key="2">
    <source>
        <dbReference type="ARBA" id="ARBA00022481"/>
    </source>
</evidence>
<dbReference type="Proteomes" id="UP000545386">
    <property type="component" value="Unassembled WGS sequence"/>
</dbReference>
<keyword evidence="4" id="KW-0807">Transducer</keyword>
<comment type="similarity">
    <text evidence="3">Belongs to the methyl-accepting chemotaxis (MCP) protein family.</text>
</comment>
<dbReference type="InterPro" id="IPR004089">
    <property type="entry name" value="MCPsignal_dom"/>
</dbReference>
<evidence type="ECO:0000259" key="6">
    <source>
        <dbReference type="PROSITE" id="PS50111"/>
    </source>
</evidence>
<dbReference type="InterPro" id="IPR004090">
    <property type="entry name" value="Chemotax_Me-accpt_rcpt"/>
</dbReference>
<dbReference type="GO" id="GO:0006935">
    <property type="term" value="P:chemotaxis"/>
    <property type="evidence" value="ECO:0007669"/>
    <property type="project" value="InterPro"/>
</dbReference>
<sequence>MASSKTKHSKKVNVGTGWFSRQSLAFRVVFSALLSTLAVMAIVAAVVGWQSQNNARAAVQSEMESALSAVDQSLQLVFRSASRRASDLMPTFIDALGGEPTLGNSDAFTGEIGYAPRIEAGGITVNGDTAVLEEINRMTGADPAIIVKVGDKWARAATLLKDDNGQPRIGSVIAPNDFLARTLDEGQDYTGLVQRNGQWYAMAIRSLVTPDGNVFGGLTVRVNVDADVQNLLAWVATQKVADFGSVAILEKTGDGSKWRYVAGGGAMAGADLASRYPAEDEVELSKHFTQPSGFSRVALQMDGGEALMAWQSVENWNWLLFAKGESEQFMADSREDLKLQLIIMLVGALLIALLVGWRAAATLRPVRQMIAAMQRVGQGDLSAELPPVPARSKSEVHALFDSLKQMQNALSSTVLAVRQSVEEISVGAAQISSGNTDLSSRTEQQAASLQETAASMEQLASTVKQNADNAIQANQLARTASDVAVKGGEVVGQVVSTMDDISASSGKISDIVTVIEGIAFQTNILALNAAVEAARAGEQGKGFAVVAGEVRSLALRSADAAKEIKNLINDSVGRVQAGSLQVKKAGDTMTDIVTSVKRVTDIMAEISSASNEQSSGIDQINMAVVQMDDVTQQNAALVQEAASAAASLETQVQHLAQAVAVFKLKRDAVIDSAARVIDMSQHAHEPTPRLAG</sequence>
<keyword evidence="2" id="KW-0488">Methylation</keyword>
<dbReference type="PROSITE" id="PS50111">
    <property type="entry name" value="CHEMOTAXIS_TRANSDUC_2"/>
    <property type="match status" value="1"/>
</dbReference>
<protein>
    <submittedName>
        <fullName evidence="8">Cache 3/Cache 2 fusion domain-containing protein</fullName>
    </submittedName>
</protein>
<keyword evidence="9" id="KW-1185">Reference proteome</keyword>
<keyword evidence="5" id="KW-1133">Transmembrane helix</keyword>
<evidence type="ECO:0000256" key="3">
    <source>
        <dbReference type="ARBA" id="ARBA00029447"/>
    </source>
</evidence>
<dbReference type="Pfam" id="PF00672">
    <property type="entry name" value="HAMP"/>
    <property type="match status" value="1"/>
</dbReference>
<dbReference type="SUPFAM" id="SSF58104">
    <property type="entry name" value="Methyl-accepting chemotaxis protein (MCP) signaling domain"/>
    <property type="match status" value="1"/>
</dbReference>
<evidence type="ECO:0000256" key="4">
    <source>
        <dbReference type="PROSITE-ProRule" id="PRU00284"/>
    </source>
</evidence>
<accession>A0A842HPW4</accession>
<evidence type="ECO:0000313" key="9">
    <source>
        <dbReference type="Proteomes" id="UP000545386"/>
    </source>
</evidence>
<evidence type="ECO:0000256" key="1">
    <source>
        <dbReference type="ARBA" id="ARBA00004370"/>
    </source>
</evidence>
<gene>
    <name evidence="8" type="ORF">GTU67_10080</name>
</gene>
<feature type="transmembrane region" description="Helical" evidence="5">
    <location>
        <begin position="339"/>
        <end position="360"/>
    </location>
</feature>
<dbReference type="InterPro" id="IPR051310">
    <property type="entry name" value="MCP_chemotaxis"/>
</dbReference>
<dbReference type="InterPro" id="IPR003660">
    <property type="entry name" value="HAMP_dom"/>
</dbReference>
<dbReference type="AlphaFoldDB" id="A0A842HPW4"/>
<keyword evidence="5" id="KW-0472">Membrane</keyword>
<dbReference type="GO" id="GO:0004888">
    <property type="term" value="F:transmembrane signaling receptor activity"/>
    <property type="evidence" value="ECO:0007669"/>
    <property type="project" value="InterPro"/>
</dbReference>
<evidence type="ECO:0000313" key="8">
    <source>
        <dbReference type="EMBL" id="MBC2770256.1"/>
    </source>
</evidence>
<dbReference type="EMBL" id="JACJUU010000007">
    <property type="protein sequence ID" value="MBC2770256.1"/>
    <property type="molecule type" value="Genomic_DNA"/>
</dbReference>
<dbReference type="SMART" id="SM00304">
    <property type="entry name" value="HAMP"/>
    <property type="match status" value="1"/>
</dbReference>
<dbReference type="GO" id="GO:0007165">
    <property type="term" value="P:signal transduction"/>
    <property type="evidence" value="ECO:0007669"/>
    <property type="project" value="UniProtKB-KW"/>
</dbReference>
<dbReference type="PANTHER" id="PTHR43531:SF14">
    <property type="entry name" value="METHYL-ACCEPTING CHEMOTAXIS PROTEIN I-RELATED"/>
    <property type="match status" value="1"/>
</dbReference>
<proteinExistence type="inferred from homology"/>
<dbReference type="Pfam" id="PF00015">
    <property type="entry name" value="MCPsignal"/>
    <property type="match status" value="1"/>
</dbReference>
<dbReference type="InterPro" id="IPR033462">
    <property type="entry name" value="Cache_3-Cache_2"/>
</dbReference>
<dbReference type="Pfam" id="PF17201">
    <property type="entry name" value="Cache_3-Cache_2"/>
    <property type="match status" value="1"/>
</dbReference>
<feature type="transmembrane region" description="Helical" evidence="5">
    <location>
        <begin position="28"/>
        <end position="49"/>
    </location>
</feature>
<dbReference type="CDD" id="cd11386">
    <property type="entry name" value="MCP_signal"/>
    <property type="match status" value="1"/>
</dbReference>
<organism evidence="8 9">
    <name type="scientific">Pusillimonas minor</name>
    <dbReference type="NCBI Taxonomy" id="2697024"/>
    <lineage>
        <taxon>Bacteria</taxon>
        <taxon>Pseudomonadati</taxon>
        <taxon>Pseudomonadota</taxon>
        <taxon>Betaproteobacteria</taxon>
        <taxon>Burkholderiales</taxon>
        <taxon>Alcaligenaceae</taxon>
        <taxon>Pusillimonas</taxon>
    </lineage>
</organism>
<dbReference type="PROSITE" id="PS50885">
    <property type="entry name" value="HAMP"/>
    <property type="match status" value="1"/>
</dbReference>
<reference evidence="8 9" key="1">
    <citation type="submission" date="2020-08" db="EMBL/GenBank/DDBJ databases">
        <title>Paraeoetvoesia sp. YC-7-48 draft genome sequence.</title>
        <authorList>
            <person name="Yao L."/>
        </authorList>
    </citation>
    <scope>NUCLEOTIDE SEQUENCE [LARGE SCALE GENOMIC DNA]</scope>
    <source>
        <strain evidence="9">YC-7-48</strain>
    </source>
</reference>
<dbReference type="CDD" id="cd06225">
    <property type="entry name" value="HAMP"/>
    <property type="match status" value="1"/>
</dbReference>
<feature type="domain" description="HAMP" evidence="7">
    <location>
        <begin position="360"/>
        <end position="415"/>
    </location>
</feature>
<dbReference type="RefSeq" id="WP_185779946.1">
    <property type="nucleotide sequence ID" value="NZ_JACJUU010000007.1"/>
</dbReference>
<dbReference type="PANTHER" id="PTHR43531">
    <property type="entry name" value="PROTEIN ICFG"/>
    <property type="match status" value="1"/>
</dbReference>
<name>A0A842HPW4_9BURK</name>
<dbReference type="PRINTS" id="PR00260">
    <property type="entry name" value="CHEMTRNSDUCR"/>
</dbReference>
<keyword evidence="5" id="KW-0812">Transmembrane</keyword>